<dbReference type="Pfam" id="PF08975">
    <property type="entry name" value="2H-phosphodiest"/>
    <property type="match status" value="1"/>
</dbReference>
<reference evidence="2" key="1">
    <citation type="submission" date="2020-10" db="EMBL/GenBank/DDBJ databases">
        <authorList>
            <person name="Castelo-Branco R."/>
            <person name="Eusebio N."/>
            <person name="Adriana R."/>
            <person name="Vieira A."/>
            <person name="Brugerolle De Fraissinette N."/>
            <person name="Rezende De Castro R."/>
            <person name="Schneider M.P."/>
            <person name="Vasconcelos V."/>
            <person name="Leao P.N."/>
        </authorList>
    </citation>
    <scope>NUCLEOTIDE SEQUENCE</scope>
    <source>
        <strain evidence="2">LEGE 11480</strain>
    </source>
</reference>
<comment type="caution">
    <text evidence="2">The sequence shown here is derived from an EMBL/GenBank/DDBJ whole genome shotgun (WGS) entry which is preliminary data.</text>
</comment>
<dbReference type="EMBL" id="JADEXQ010000048">
    <property type="protein sequence ID" value="MBE9030947.1"/>
    <property type="molecule type" value="Genomic_DNA"/>
</dbReference>
<proteinExistence type="predicted"/>
<evidence type="ECO:0000313" key="2">
    <source>
        <dbReference type="EMBL" id="MBE9030947.1"/>
    </source>
</evidence>
<protein>
    <submittedName>
        <fullName evidence="2">DUF1868 domain-containing protein</fullName>
    </submittedName>
</protein>
<dbReference type="AlphaFoldDB" id="A0A928Z4E6"/>
<dbReference type="Gene3D" id="3.90.1140.10">
    <property type="entry name" value="Cyclic phosphodiesterase"/>
    <property type="match status" value="1"/>
</dbReference>
<organism evidence="2 3">
    <name type="scientific">Romeriopsis navalis LEGE 11480</name>
    <dbReference type="NCBI Taxonomy" id="2777977"/>
    <lineage>
        <taxon>Bacteria</taxon>
        <taxon>Bacillati</taxon>
        <taxon>Cyanobacteriota</taxon>
        <taxon>Cyanophyceae</taxon>
        <taxon>Leptolyngbyales</taxon>
        <taxon>Leptolyngbyaceae</taxon>
        <taxon>Romeriopsis</taxon>
        <taxon>Romeriopsis navalis</taxon>
    </lineage>
</organism>
<gene>
    <name evidence="2" type="ORF">IQ266_14515</name>
</gene>
<dbReference type="Proteomes" id="UP000625316">
    <property type="component" value="Unassembled WGS sequence"/>
</dbReference>
<accession>A0A928Z4E6</accession>
<name>A0A928Z4E6_9CYAN</name>
<dbReference type="InterPro" id="IPR015069">
    <property type="entry name" value="2H-PEstase_DUF1868"/>
</dbReference>
<evidence type="ECO:0000259" key="1">
    <source>
        <dbReference type="Pfam" id="PF08975"/>
    </source>
</evidence>
<keyword evidence="3" id="KW-1185">Reference proteome</keyword>
<feature type="domain" description="DUF1868" evidence="1">
    <location>
        <begin position="30"/>
        <end position="91"/>
    </location>
</feature>
<dbReference type="InterPro" id="IPR009097">
    <property type="entry name" value="Cyclic_Pdiesterase"/>
</dbReference>
<evidence type="ECO:0000313" key="3">
    <source>
        <dbReference type="Proteomes" id="UP000625316"/>
    </source>
</evidence>
<dbReference type="SUPFAM" id="SSF55144">
    <property type="entry name" value="LigT-like"/>
    <property type="match status" value="1"/>
</dbReference>
<sequence>MRHTLPETYKAQVQHIQSSPKFCRDGQAWQPADFPGYTVVTPPGKADGKNSELYVGLTQFQEQVAQTLGAECFIPIPATSFHLTLADVIWADAYEHARKTSGFDAKLQERVAQSFLQCDPFLVGEPIRFQVVGLMVMTRAISMALAATDEVGYYNILNLRRALYQNPGLIEIGIEQQYYFTPHITLGYFGDLSTVDREQLSHQLDQLNQTWIATSQQEFWVHQAELRRFSNMTAYEREADWPTLKF</sequence>